<dbReference type="InterPro" id="IPR032466">
    <property type="entry name" value="Metal_Hydrolase"/>
</dbReference>
<sequence>MHDAHIHLAMEPLKSDLPKIIDTFLEKGGKYILTQSTDLEDIETSLEIGAQYSNTIGVALGLHPTFFEENTIDKGRTKNVYEESQKLLNKFVTILEKKLPQISAIGETGLDYYQIGLQKDITPEVKKELKDIQKESFRKHVQIAVENNLPLSIHARDVIGSSECVEDVIGIVAEEGRGLARGCFHSYTGEIKYLKPILDLGFCIGFNAIITYKSGEDVREILKATPIDRIIFETDGPFLPPQSVRKNKKIKNKFAQPGDVKEIIEVAAEVKNISAEELEKESDKNYEKVFLR</sequence>
<dbReference type="PANTHER" id="PTHR46124:SF2">
    <property type="entry name" value="D-AMINOACYL-TRNA DEACYLASE"/>
    <property type="match status" value="1"/>
</dbReference>
<dbReference type="EMBL" id="LGGO01000223">
    <property type="protein sequence ID" value="KUK76011.1"/>
    <property type="molecule type" value="Genomic_DNA"/>
</dbReference>
<feature type="binding site" evidence="1">
    <location>
        <position position="235"/>
    </location>
    <ligand>
        <name>a divalent metal cation</name>
        <dbReference type="ChEBI" id="CHEBI:60240"/>
        <label>1</label>
    </ligand>
</feature>
<dbReference type="Proteomes" id="UP000053904">
    <property type="component" value="Unassembled WGS sequence"/>
</dbReference>
<evidence type="ECO:0000256" key="1">
    <source>
        <dbReference type="PIRSR" id="PIRSR005902-1"/>
    </source>
</evidence>
<proteinExistence type="predicted"/>
<evidence type="ECO:0000313" key="3">
    <source>
        <dbReference type="Proteomes" id="UP000053904"/>
    </source>
</evidence>
<feature type="binding site" evidence="1">
    <location>
        <position position="154"/>
    </location>
    <ligand>
        <name>a divalent metal cation</name>
        <dbReference type="ChEBI" id="CHEBI:60240"/>
        <label>2</label>
    </ligand>
</feature>
<accession>A0A101HFS3</accession>
<dbReference type="CDD" id="cd01310">
    <property type="entry name" value="TatD_DNAse"/>
    <property type="match status" value="1"/>
</dbReference>
<comment type="caution">
    <text evidence="2">The sequence shown here is derived from an EMBL/GenBank/DDBJ whole genome shotgun (WGS) entry which is preliminary data.</text>
</comment>
<gene>
    <name evidence="2" type="ORF">XD93_1150</name>
</gene>
<keyword evidence="2" id="KW-0378">Hydrolase</keyword>
<organism evidence="2 3">
    <name type="scientific">candidate division WS6 bacterium 34_10</name>
    <dbReference type="NCBI Taxonomy" id="1641389"/>
    <lineage>
        <taxon>Bacteria</taxon>
        <taxon>Candidatus Dojkabacteria</taxon>
    </lineage>
</organism>
<feature type="binding site" evidence="1">
    <location>
        <position position="5"/>
    </location>
    <ligand>
        <name>a divalent metal cation</name>
        <dbReference type="ChEBI" id="CHEBI:60240"/>
        <label>1</label>
    </ligand>
</feature>
<name>A0A101HFS3_9BACT</name>
<feature type="binding site" evidence="1">
    <location>
        <position position="107"/>
    </location>
    <ligand>
        <name>a divalent metal cation</name>
        <dbReference type="ChEBI" id="CHEBI:60240"/>
        <label>1</label>
    </ligand>
</feature>
<dbReference type="PIRSF" id="PIRSF005902">
    <property type="entry name" value="DNase_TatD"/>
    <property type="match status" value="1"/>
</dbReference>
<dbReference type="Pfam" id="PF01026">
    <property type="entry name" value="TatD_DNase"/>
    <property type="match status" value="1"/>
</dbReference>
<feature type="binding site" evidence="1">
    <location>
        <position position="185"/>
    </location>
    <ligand>
        <name>a divalent metal cation</name>
        <dbReference type="ChEBI" id="CHEBI:60240"/>
        <label>2</label>
    </ligand>
</feature>
<dbReference type="Gene3D" id="3.20.20.140">
    <property type="entry name" value="Metal-dependent hydrolases"/>
    <property type="match status" value="1"/>
</dbReference>
<dbReference type="PANTHER" id="PTHR46124">
    <property type="entry name" value="D-AMINOACYL-TRNA DEACYLASE"/>
    <property type="match status" value="1"/>
</dbReference>
<dbReference type="EC" id="3.1.21.-" evidence="2"/>
<dbReference type="GO" id="GO:0016788">
    <property type="term" value="F:hydrolase activity, acting on ester bonds"/>
    <property type="evidence" value="ECO:0007669"/>
    <property type="project" value="InterPro"/>
</dbReference>
<dbReference type="AlphaFoldDB" id="A0A101HFS3"/>
<feature type="binding site" evidence="1">
    <location>
        <position position="7"/>
    </location>
    <ligand>
        <name>a divalent metal cation</name>
        <dbReference type="ChEBI" id="CHEBI:60240"/>
        <label>1</label>
    </ligand>
</feature>
<protein>
    <submittedName>
        <fullName evidence="2">TatD family hydrolase</fullName>
        <ecNumber evidence="2">3.1.21.-</ecNumber>
    </submittedName>
</protein>
<dbReference type="GO" id="GO:0046872">
    <property type="term" value="F:metal ion binding"/>
    <property type="evidence" value="ECO:0007669"/>
    <property type="project" value="UniProtKB-KW"/>
</dbReference>
<keyword evidence="1" id="KW-0479">Metal-binding</keyword>
<reference evidence="3" key="1">
    <citation type="journal article" date="2015" name="MBio">
        <title>Genome-Resolved Metagenomic Analysis Reveals Roles for Candidate Phyla and Other Microbial Community Members in Biogeochemical Transformations in Oil Reservoirs.</title>
        <authorList>
            <person name="Hu P."/>
            <person name="Tom L."/>
            <person name="Singh A."/>
            <person name="Thomas B.C."/>
            <person name="Baker B.J."/>
            <person name="Piceno Y.M."/>
            <person name="Andersen G.L."/>
            <person name="Banfield J.F."/>
        </authorList>
    </citation>
    <scope>NUCLEOTIDE SEQUENCE [LARGE SCALE GENOMIC DNA]</scope>
</reference>
<evidence type="ECO:0000313" key="2">
    <source>
        <dbReference type="EMBL" id="KUK76011.1"/>
    </source>
</evidence>
<dbReference type="SUPFAM" id="SSF51556">
    <property type="entry name" value="Metallo-dependent hydrolases"/>
    <property type="match status" value="1"/>
</dbReference>
<dbReference type="InterPro" id="IPR001130">
    <property type="entry name" value="TatD-like"/>
</dbReference>